<dbReference type="Proteomes" id="UP000594454">
    <property type="component" value="Chromosome 4"/>
</dbReference>
<evidence type="ECO:0000313" key="2">
    <source>
        <dbReference type="Proteomes" id="UP000594454"/>
    </source>
</evidence>
<name>A0A7R8YVM6_HERIL</name>
<evidence type="ECO:0000313" key="1">
    <source>
        <dbReference type="EMBL" id="CAD7087488.1"/>
    </source>
</evidence>
<keyword evidence="2" id="KW-1185">Reference proteome</keyword>
<dbReference type="EMBL" id="LR899012">
    <property type="protein sequence ID" value="CAD7087488.1"/>
    <property type="molecule type" value="Genomic_DNA"/>
</dbReference>
<organism evidence="1 2">
    <name type="scientific">Hermetia illucens</name>
    <name type="common">Black soldier fly</name>
    <dbReference type="NCBI Taxonomy" id="343691"/>
    <lineage>
        <taxon>Eukaryota</taxon>
        <taxon>Metazoa</taxon>
        <taxon>Ecdysozoa</taxon>
        <taxon>Arthropoda</taxon>
        <taxon>Hexapoda</taxon>
        <taxon>Insecta</taxon>
        <taxon>Pterygota</taxon>
        <taxon>Neoptera</taxon>
        <taxon>Endopterygota</taxon>
        <taxon>Diptera</taxon>
        <taxon>Brachycera</taxon>
        <taxon>Stratiomyomorpha</taxon>
        <taxon>Stratiomyidae</taxon>
        <taxon>Hermetiinae</taxon>
        <taxon>Hermetia</taxon>
    </lineage>
</organism>
<protein>
    <submittedName>
        <fullName evidence="1">Uncharacterized protein</fullName>
    </submittedName>
</protein>
<sequence>MGRRPAARASSITYPSRVEGWLDVCEVEGLSQLKNRNLPWSPLYCVLQQDEQTFTAYCSEEISIFPATPNKELTDILFTEFPRVRLDRVRRPIKPLWDAPPTVTEEPEDSDGYQMDIALNTTLNSDLVHIWNDLRWCSCRVYVQCVAAHVRGCNPVNFKCIVWIRNLKTTSRIIDKTTKRAL</sequence>
<accession>A0A7R8YVM6</accession>
<proteinExistence type="predicted"/>
<reference evidence="1 2" key="1">
    <citation type="submission" date="2020-11" db="EMBL/GenBank/DDBJ databases">
        <authorList>
            <person name="Wallbank WR R."/>
            <person name="Pardo Diaz C."/>
            <person name="Kozak K."/>
            <person name="Martin S."/>
            <person name="Jiggins C."/>
            <person name="Moest M."/>
            <person name="Warren A I."/>
            <person name="Generalovic N T."/>
            <person name="Byers J.R.P. K."/>
            <person name="Montejo-Kovacevich G."/>
            <person name="Yen C E."/>
        </authorList>
    </citation>
    <scope>NUCLEOTIDE SEQUENCE [LARGE SCALE GENOMIC DNA]</scope>
</reference>
<dbReference type="AlphaFoldDB" id="A0A7R8YVM6"/>
<gene>
    <name evidence="1" type="ORF">HERILL_LOCUS10194</name>
</gene>
<dbReference type="OrthoDB" id="5572587at2759"/>
<dbReference type="InParanoid" id="A0A7R8YVM6"/>